<dbReference type="OrthoDB" id="8565179at2"/>
<protein>
    <recommendedName>
        <fullName evidence="3">DUF4194 domain-containing protein</fullName>
    </recommendedName>
</protein>
<dbReference type="EMBL" id="CP029693">
    <property type="protein sequence ID" value="AWY39038.1"/>
    <property type="molecule type" value="Genomic_DNA"/>
</dbReference>
<evidence type="ECO:0000313" key="1">
    <source>
        <dbReference type="EMBL" id="AWY39038.1"/>
    </source>
</evidence>
<dbReference type="InterPro" id="IPR053841">
    <property type="entry name" value="MksE"/>
</dbReference>
<dbReference type="RefSeq" id="WP_110962855.1">
    <property type="nucleotide sequence ID" value="NZ_CP029693.1"/>
</dbReference>
<dbReference type="AlphaFoldDB" id="A0A2Z4RFD8"/>
<evidence type="ECO:0008006" key="3">
    <source>
        <dbReference type="Google" id="ProtNLM"/>
    </source>
</evidence>
<dbReference type="Proteomes" id="UP000250299">
    <property type="component" value="Chromosome"/>
</dbReference>
<reference evidence="1 2" key="1">
    <citation type="submission" date="2018-05" db="EMBL/GenBank/DDBJ databases">
        <title>Whole genome sequence of Pseudomonas putida JBC17.</title>
        <authorList>
            <person name="Lee Y.H."/>
            <person name="David K."/>
        </authorList>
    </citation>
    <scope>NUCLEOTIDE SEQUENCE [LARGE SCALE GENOMIC DNA]</scope>
    <source>
        <strain evidence="1 2">JBC17</strain>
    </source>
</reference>
<dbReference type="Pfam" id="PF21980">
    <property type="entry name" value="MksE"/>
    <property type="match status" value="1"/>
</dbReference>
<organism evidence="1 2">
    <name type="scientific">Pseudomonas putida</name>
    <name type="common">Arthrobacter siderocapsulatus</name>
    <dbReference type="NCBI Taxonomy" id="303"/>
    <lineage>
        <taxon>Bacteria</taxon>
        <taxon>Pseudomonadati</taxon>
        <taxon>Pseudomonadota</taxon>
        <taxon>Gammaproteobacteria</taxon>
        <taxon>Pseudomonadales</taxon>
        <taxon>Pseudomonadaceae</taxon>
        <taxon>Pseudomonas</taxon>
    </lineage>
</organism>
<proteinExistence type="predicted"/>
<accession>A0A2Z4RFD8</accession>
<gene>
    <name evidence="1" type="ORF">DKY63_03560</name>
</gene>
<name>A0A2Z4RFD8_PSEPU</name>
<sequence>MSIFARVATALMGGGFICQITDYEGHQFLANSTHHDDLDKYLRRIDLRLTTTRDGGAFFAAHADIDVEGKRDAKKRFTEVKNTLRPMVSFLELVMRITGDDDSVAAGQVLNLNQMMARISENPSLYLQLRQTTIDINTKDGSDRERLNKIVKRFQNEGYLLLVNPESEIYMFTGRIEWLMEAIEYLMLHDEISEEDSEYEKRADS</sequence>
<evidence type="ECO:0000313" key="2">
    <source>
        <dbReference type="Proteomes" id="UP000250299"/>
    </source>
</evidence>